<keyword evidence="19" id="KW-1185">Reference proteome</keyword>
<keyword evidence="11 17" id="KW-0100">Branched-chain amino acid biosynthesis</keyword>
<dbReference type="CDD" id="cd01557">
    <property type="entry name" value="BCAT_beta_family"/>
    <property type="match status" value="1"/>
</dbReference>
<evidence type="ECO:0000313" key="18">
    <source>
        <dbReference type="EMBL" id="TCJ20674.1"/>
    </source>
</evidence>
<dbReference type="InterPro" id="IPR050571">
    <property type="entry name" value="Class-IV_PLP-Dep_Aminotrnsfr"/>
</dbReference>
<dbReference type="GO" id="GO:0009097">
    <property type="term" value="P:isoleucine biosynthetic process"/>
    <property type="evidence" value="ECO:0007669"/>
    <property type="project" value="UniProtKB-UniPathway"/>
</dbReference>
<dbReference type="InterPro" id="IPR001544">
    <property type="entry name" value="Aminotrans_IV"/>
</dbReference>
<dbReference type="InterPro" id="IPR043132">
    <property type="entry name" value="BCAT-like_C"/>
</dbReference>
<dbReference type="GO" id="GO:0009098">
    <property type="term" value="P:L-leucine biosynthetic process"/>
    <property type="evidence" value="ECO:0007669"/>
    <property type="project" value="UniProtKB-UniPathway"/>
</dbReference>
<reference evidence="18 19" key="1">
    <citation type="submission" date="2019-03" db="EMBL/GenBank/DDBJ databases">
        <title>Whole genome sequence of a novel Rubrobacter taiwanensis strain, isolated from Yellowstone National Park.</title>
        <authorList>
            <person name="Freed S."/>
            <person name="Ramaley R.F."/>
            <person name="Kyndt J.A."/>
        </authorList>
    </citation>
    <scope>NUCLEOTIDE SEQUENCE [LARGE SCALE GENOMIC DNA]</scope>
    <source>
        <strain evidence="18 19">Yellowstone</strain>
    </source>
</reference>
<dbReference type="NCBIfam" id="NF005146">
    <property type="entry name" value="PRK06606.1"/>
    <property type="match status" value="1"/>
</dbReference>
<dbReference type="SUPFAM" id="SSF56752">
    <property type="entry name" value="D-aminoacid aminotransferase-like PLP-dependent enzymes"/>
    <property type="match status" value="1"/>
</dbReference>
<dbReference type="GO" id="GO:0052655">
    <property type="term" value="F:L-valine-2-oxoglutarate transaminase activity"/>
    <property type="evidence" value="ECO:0007669"/>
    <property type="project" value="RHEA"/>
</dbReference>
<comment type="function">
    <text evidence="2 17">Acts on leucine, isoleucine and valine.</text>
</comment>
<dbReference type="AlphaFoldDB" id="A0A4R1BSA6"/>
<dbReference type="InterPro" id="IPR033939">
    <property type="entry name" value="BCAT_family"/>
</dbReference>
<evidence type="ECO:0000256" key="12">
    <source>
        <dbReference type="ARBA" id="ARBA00048212"/>
    </source>
</evidence>
<dbReference type="EC" id="2.6.1.42" evidence="17"/>
<accession>A0A4R1BSA6</accession>
<evidence type="ECO:0000256" key="1">
    <source>
        <dbReference type="ARBA" id="ARBA00001933"/>
    </source>
</evidence>
<dbReference type="Pfam" id="PF01063">
    <property type="entry name" value="Aminotran_4"/>
    <property type="match status" value="1"/>
</dbReference>
<dbReference type="InterPro" id="IPR043131">
    <property type="entry name" value="BCAT-like_N"/>
</dbReference>
<evidence type="ECO:0000256" key="2">
    <source>
        <dbReference type="ARBA" id="ARBA00003109"/>
    </source>
</evidence>
<evidence type="ECO:0000256" key="15">
    <source>
        <dbReference type="RuleBase" id="RU004106"/>
    </source>
</evidence>
<dbReference type="UniPathway" id="UPA00047">
    <property type="reaction ID" value="UER00058"/>
</dbReference>
<protein>
    <recommendedName>
        <fullName evidence="17">Branched-chain-amino-acid aminotransferase</fullName>
        <shortName evidence="17">BCAT</shortName>
        <ecNumber evidence="17">2.6.1.42</ecNumber>
    </recommendedName>
</protein>
<evidence type="ECO:0000256" key="16">
    <source>
        <dbReference type="RuleBase" id="RU004516"/>
    </source>
</evidence>
<evidence type="ECO:0000256" key="4">
    <source>
        <dbReference type="ARBA" id="ARBA00004931"/>
    </source>
</evidence>
<dbReference type="UniPathway" id="UPA00048">
    <property type="reaction ID" value="UER00073"/>
</dbReference>
<evidence type="ECO:0000256" key="8">
    <source>
        <dbReference type="ARBA" id="ARBA00022605"/>
    </source>
</evidence>
<comment type="catalytic activity">
    <reaction evidence="12 17">
        <text>L-valine + 2-oxoglutarate = 3-methyl-2-oxobutanoate + L-glutamate</text>
        <dbReference type="Rhea" id="RHEA:24813"/>
        <dbReference type="ChEBI" id="CHEBI:11851"/>
        <dbReference type="ChEBI" id="CHEBI:16810"/>
        <dbReference type="ChEBI" id="CHEBI:29985"/>
        <dbReference type="ChEBI" id="CHEBI:57762"/>
        <dbReference type="EC" id="2.6.1.42"/>
    </reaction>
</comment>
<dbReference type="Gene3D" id="3.20.10.10">
    <property type="entry name" value="D-amino Acid Aminotransferase, subunit A, domain 2"/>
    <property type="match status" value="1"/>
</dbReference>
<dbReference type="Gene3D" id="3.30.470.10">
    <property type="match status" value="1"/>
</dbReference>
<dbReference type="GO" id="GO:0052656">
    <property type="term" value="F:L-isoleucine-2-oxoglutarate transaminase activity"/>
    <property type="evidence" value="ECO:0007669"/>
    <property type="project" value="RHEA"/>
</dbReference>
<dbReference type="InterPro" id="IPR036038">
    <property type="entry name" value="Aminotransferase-like"/>
</dbReference>
<dbReference type="Proteomes" id="UP000295244">
    <property type="component" value="Unassembled WGS sequence"/>
</dbReference>
<dbReference type="PANTHER" id="PTHR42743">
    <property type="entry name" value="AMINO-ACID AMINOTRANSFERASE"/>
    <property type="match status" value="1"/>
</dbReference>
<organism evidence="18 19">
    <name type="scientific">Rubrobacter taiwanensis</name>
    <dbReference type="NCBI Taxonomy" id="185139"/>
    <lineage>
        <taxon>Bacteria</taxon>
        <taxon>Bacillati</taxon>
        <taxon>Actinomycetota</taxon>
        <taxon>Rubrobacteria</taxon>
        <taxon>Rubrobacterales</taxon>
        <taxon>Rubrobacteraceae</taxon>
        <taxon>Rubrobacter</taxon>
    </lineage>
</organism>
<comment type="pathway">
    <text evidence="4 17">Amino-acid biosynthesis; L-valine biosynthesis; L-valine from pyruvate: step 4/4.</text>
</comment>
<dbReference type="RefSeq" id="WP_132687060.1">
    <property type="nucleotide sequence ID" value="NZ_SKBU01000001.1"/>
</dbReference>
<keyword evidence="10 16" id="KW-0663">Pyridoxal phosphate</keyword>
<gene>
    <name evidence="17" type="primary">ilvE</name>
    <name evidence="18" type="ORF">E0L93_00125</name>
</gene>
<comment type="caution">
    <text evidence="18">The sequence shown here is derived from an EMBL/GenBank/DDBJ whole genome shotgun (WGS) entry which is preliminary data.</text>
</comment>
<evidence type="ECO:0000313" key="19">
    <source>
        <dbReference type="Proteomes" id="UP000295244"/>
    </source>
</evidence>
<evidence type="ECO:0000256" key="5">
    <source>
        <dbReference type="ARBA" id="ARBA00005072"/>
    </source>
</evidence>
<dbReference type="GO" id="GO:0009099">
    <property type="term" value="P:L-valine biosynthetic process"/>
    <property type="evidence" value="ECO:0007669"/>
    <property type="project" value="UniProtKB-UniPathway"/>
</dbReference>
<evidence type="ECO:0000256" key="13">
    <source>
        <dbReference type="ARBA" id="ARBA00048798"/>
    </source>
</evidence>
<dbReference type="PANTHER" id="PTHR42743:SF4">
    <property type="entry name" value="BRANCHED-CHAIN-AMINO-ACID AMINOTRANSFERASE-RELATED"/>
    <property type="match status" value="1"/>
</dbReference>
<keyword evidence="7 17" id="KW-0032">Aminotransferase</keyword>
<comment type="pathway">
    <text evidence="3 17">Amino-acid biosynthesis; L-isoleucine biosynthesis; L-isoleucine from 2-oxobutanoate: step 4/4.</text>
</comment>
<comment type="cofactor">
    <cofactor evidence="1 16">
        <name>pyridoxal 5'-phosphate</name>
        <dbReference type="ChEBI" id="CHEBI:597326"/>
    </cofactor>
</comment>
<dbReference type="GO" id="GO:0052654">
    <property type="term" value="F:L-leucine-2-oxoglutarate transaminase activity"/>
    <property type="evidence" value="ECO:0007669"/>
    <property type="project" value="RHEA"/>
</dbReference>
<dbReference type="NCBIfam" id="TIGR01122">
    <property type="entry name" value="ilvE_I"/>
    <property type="match status" value="1"/>
</dbReference>
<evidence type="ECO:0000256" key="11">
    <source>
        <dbReference type="ARBA" id="ARBA00023304"/>
    </source>
</evidence>
<dbReference type="InterPro" id="IPR005785">
    <property type="entry name" value="B_amino_transI"/>
</dbReference>
<dbReference type="UniPathway" id="UPA00049">
    <property type="reaction ID" value="UER00062"/>
</dbReference>
<dbReference type="OrthoDB" id="9804984at2"/>
<dbReference type="EMBL" id="SKBU01000001">
    <property type="protein sequence ID" value="TCJ20674.1"/>
    <property type="molecule type" value="Genomic_DNA"/>
</dbReference>
<evidence type="ECO:0000256" key="6">
    <source>
        <dbReference type="ARBA" id="ARBA00009320"/>
    </source>
</evidence>
<dbReference type="FunFam" id="3.20.10.10:FF:000002">
    <property type="entry name" value="D-alanine aminotransferase"/>
    <property type="match status" value="1"/>
</dbReference>
<comment type="similarity">
    <text evidence="6 15">Belongs to the class-IV pyridoxal-phosphate-dependent aminotransferase family.</text>
</comment>
<sequence length="322" mass="35810">MSRKAFAVSDGDWSYFDGEFVRLGEVRLSPAANALNYGTGVFEGIRAYWNPERQELRVLKLREHYERFANSCKLMRIDPGLSVDDLCEVTLEILRRNAPRVDTYIRPLAFKSAESIGVKLSGLKSSLSIFTVPMGNYVELTGLRCCVASWRRIPDNAIPARCKLTGAYINTALAVDDAQKAGFDDAIFLTQEGTVSEASAANIFIVRRGEVVTPPLTADILEGITRDAVMELLEREWGIEVVERDIDRTELYAADEVFLTGTGYQIAPVVEIDHRPVGSGEMGPITGRLQEAYFRAARGDNPDYEHWTVPVETAHRERAAAS</sequence>
<dbReference type="PROSITE" id="PS00770">
    <property type="entry name" value="AA_TRANSFER_CLASS_4"/>
    <property type="match status" value="1"/>
</dbReference>
<evidence type="ECO:0000256" key="10">
    <source>
        <dbReference type="ARBA" id="ARBA00022898"/>
    </source>
</evidence>
<dbReference type="InterPro" id="IPR018300">
    <property type="entry name" value="Aminotrans_IV_CS"/>
</dbReference>
<evidence type="ECO:0000256" key="7">
    <source>
        <dbReference type="ARBA" id="ARBA00022576"/>
    </source>
</evidence>
<keyword evidence="9 17" id="KW-0808">Transferase</keyword>
<evidence type="ECO:0000256" key="9">
    <source>
        <dbReference type="ARBA" id="ARBA00022679"/>
    </source>
</evidence>
<comment type="pathway">
    <text evidence="5 17">Amino-acid biosynthesis; L-leucine biosynthesis; L-leucine from 3-methyl-2-oxobutanoate: step 4/4.</text>
</comment>
<name>A0A4R1BSA6_9ACTN</name>
<proteinExistence type="inferred from homology"/>
<evidence type="ECO:0000256" key="3">
    <source>
        <dbReference type="ARBA" id="ARBA00004824"/>
    </source>
</evidence>
<evidence type="ECO:0000256" key="17">
    <source>
        <dbReference type="RuleBase" id="RU364094"/>
    </source>
</evidence>
<evidence type="ECO:0000256" key="14">
    <source>
        <dbReference type="ARBA" id="ARBA00049229"/>
    </source>
</evidence>
<comment type="catalytic activity">
    <reaction evidence="13 17">
        <text>L-isoleucine + 2-oxoglutarate = (S)-3-methyl-2-oxopentanoate + L-glutamate</text>
        <dbReference type="Rhea" id="RHEA:24801"/>
        <dbReference type="ChEBI" id="CHEBI:16810"/>
        <dbReference type="ChEBI" id="CHEBI:29985"/>
        <dbReference type="ChEBI" id="CHEBI:35146"/>
        <dbReference type="ChEBI" id="CHEBI:58045"/>
        <dbReference type="EC" id="2.6.1.42"/>
    </reaction>
</comment>
<keyword evidence="8 17" id="KW-0028">Amino-acid biosynthesis</keyword>
<comment type="catalytic activity">
    <reaction evidence="14 17">
        <text>L-leucine + 2-oxoglutarate = 4-methyl-2-oxopentanoate + L-glutamate</text>
        <dbReference type="Rhea" id="RHEA:18321"/>
        <dbReference type="ChEBI" id="CHEBI:16810"/>
        <dbReference type="ChEBI" id="CHEBI:17865"/>
        <dbReference type="ChEBI" id="CHEBI:29985"/>
        <dbReference type="ChEBI" id="CHEBI:57427"/>
        <dbReference type="EC" id="2.6.1.42"/>
    </reaction>
</comment>